<evidence type="ECO:0000256" key="1">
    <source>
        <dbReference type="SAM" id="MobiDB-lite"/>
    </source>
</evidence>
<dbReference type="RefSeq" id="WP_083237874.1">
    <property type="nucleotide sequence ID" value="NZ_CP099397.1"/>
</dbReference>
<evidence type="ECO:0000313" key="2">
    <source>
        <dbReference type="EMBL" id="USR37612.1"/>
    </source>
</evidence>
<gene>
    <name evidence="2" type="ORF">L1F06_012995</name>
</gene>
<feature type="region of interest" description="Disordered" evidence="1">
    <location>
        <begin position="32"/>
        <end position="56"/>
    </location>
</feature>
<accession>A0ABY5A152</accession>
<organism evidence="2 3">
    <name type="scientific">Ectopseudomonas hydrolytica</name>
    <dbReference type="NCBI Taxonomy" id="2493633"/>
    <lineage>
        <taxon>Bacteria</taxon>
        <taxon>Pseudomonadati</taxon>
        <taxon>Pseudomonadota</taxon>
        <taxon>Gammaproteobacteria</taxon>
        <taxon>Pseudomonadales</taxon>
        <taxon>Pseudomonadaceae</taxon>
        <taxon>Ectopseudomonas</taxon>
    </lineage>
</organism>
<sequence length="143" mass="16090">MKPRYQKFNPKRRIIEAGQLDSERLKELKGAISYGGNPEHKRNPGDFGLKPPADPRRGKSLCDVAEVFSRAEALKLLQDGIGKELVSDREDNGWPKNIWSVTEAGVPLEAQLENPETGQYHGYPMPDSDPLASEVISRWRNHV</sequence>
<proteinExistence type="predicted"/>
<evidence type="ECO:0000313" key="3">
    <source>
        <dbReference type="Proteomes" id="UP001054897"/>
    </source>
</evidence>
<dbReference type="GeneID" id="300081904"/>
<keyword evidence="3" id="KW-1185">Reference proteome</keyword>
<name>A0ABY5A152_9GAMM</name>
<dbReference type="EMBL" id="CP099397">
    <property type="protein sequence ID" value="USR37612.1"/>
    <property type="molecule type" value="Genomic_DNA"/>
</dbReference>
<reference evidence="2" key="1">
    <citation type="submission" date="2022-06" db="EMBL/GenBank/DDBJ databases">
        <title>Complete genome of Pseudomonas hydrolytica DSWY01T.</title>
        <authorList>
            <person name="Jung J."/>
            <person name="Jeon C.O."/>
        </authorList>
    </citation>
    <scope>NUCLEOTIDE SEQUENCE</scope>
    <source>
        <strain evidence="2">DSWY01</strain>
    </source>
</reference>
<protein>
    <submittedName>
        <fullName evidence="2">Uncharacterized protein</fullName>
    </submittedName>
</protein>
<dbReference type="Proteomes" id="UP001054897">
    <property type="component" value="Chromosome"/>
</dbReference>